<dbReference type="PANTHER" id="PTHR10357:SF179">
    <property type="entry name" value="NEUTRAL AND BASIC AMINO ACID TRANSPORT PROTEIN RBAT"/>
    <property type="match status" value="1"/>
</dbReference>
<name>A0A0R2FVD5_9LACO</name>
<dbReference type="Gene3D" id="3.20.20.80">
    <property type="entry name" value="Glycosidases"/>
    <property type="match status" value="1"/>
</dbReference>
<dbReference type="AlphaFoldDB" id="A0A0R2FVD5"/>
<dbReference type="GO" id="GO:0009313">
    <property type="term" value="P:oligosaccharide catabolic process"/>
    <property type="evidence" value="ECO:0007669"/>
    <property type="project" value="TreeGrafter"/>
</dbReference>
<dbReference type="Proteomes" id="UP000051296">
    <property type="component" value="Unassembled WGS sequence"/>
</dbReference>
<comment type="similarity">
    <text evidence="1">Belongs to the glycosyl hydrolase 13 family.</text>
</comment>
<dbReference type="PATRIC" id="fig|1123500.6.peg.706"/>
<protein>
    <submittedName>
        <fullName evidence="5">Oligo-1,6-glucosidase</fullName>
    </submittedName>
</protein>
<evidence type="ECO:0000259" key="4">
    <source>
        <dbReference type="SMART" id="SM00642"/>
    </source>
</evidence>
<accession>A0A0R2FVD5</accession>
<dbReference type="InParanoid" id="A0A0R2FVD5"/>
<dbReference type="Gene3D" id="3.90.400.10">
    <property type="entry name" value="Oligo-1,6-glucosidase, Domain 2"/>
    <property type="match status" value="1"/>
</dbReference>
<evidence type="ECO:0000313" key="6">
    <source>
        <dbReference type="Proteomes" id="UP000051296"/>
    </source>
</evidence>
<dbReference type="FunFam" id="3.20.20.80:FF:000064">
    <property type="entry name" value="Oligo-1,6-glucosidase"/>
    <property type="match status" value="1"/>
</dbReference>
<evidence type="ECO:0000256" key="1">
    <source>
        <dbReference type="ARBA" id="ARBA00008061"/>
    </source>
</evidence>
<dbReference type="InterPro" id="IPR006047">
    <property type="entry name" value="GH13_cat_dom"/>
</dbReference>
<dbReference type="InterPro" id="IPR013780">
    <property type="entry name" value="Glyco_hydro_b"/>
</dbReference>
<keyword evidence="6" id="KW-1185">Reference proteome</keyword>
<proteinExistence type="inferred from homology"/>
<dbReference type="PANTHER" id="PTHR10357">
    <property type="entry name" value="ALPHA-AMYLASE FAMILY MEMBER"/>
    <property type="match status" value="1"/>
</dbReference>
<organism evidence="5 6">
    <name type="scientific">Weissella halotolerans DSM 20190</name>
    <dbReference type="NCBI Taxonomy" id="1123500"/>
    <lineage>
        <taxon>Bacteria</taxon>
        <taxon>Bacillati</taxon>
        <taxon>Bacillota</taxon>
        <taxon>Bacilli</taxon>
        <taxon>Lactobacillales</taxon>
        <taxon>Lactobacillaceae</taxon>
        <taxon>Weissella</taxon>
    </lineage>
</organism>
<dbReference type="Gene3D" id="2.60.40.1180">
    <property type="entry name" value="Golgi alpha-mannosidase II"/>
    <property type="match status" value="1"/>
</dbReference>
<dbReference type="Pfam" id="PF00128">
    <property type="entry name" value="Alpha-amylase"/>
    <property type="match status" value="1"/>
</dbReference>
<dbReference type="CDD" id="cd11333">
    <property type="entry name" value="AmyAc_SI_OligoGlu_DGase"/>
    <property type="match status" value="1"/>
</dbReference>
<dbReference type="EMBL" id="JQAX01000002">
    <property type="protein sequence ID" value="KRN32351.1"/>
    <property type="molecule type" value="Genomic_DNA"/>
</dbReference>
<gene>
    <name evidence="5" type="ORF">IV68_GL000702</name>
</gene>
<feature type="domain" description="Glycosyl hydrolase family 13 catalytic" evidence="4">
    <location>
        <begin position="17"/>
        <end position="428"/>
    </location>
</feature>
<reference evidence="5 6" key="1">
    <citation type="journal article" date="2015" name="Genome Announc.">
        <title>Expanding the biotechnology potential of lactobacilli through comparative genomics of 213 strains and associated genera.</title>
        <authorList>
            <person name="Sun Z."/>
            <person name="Harris H.M."/>
            <person name="McCann A."/>
            <person name="Guo C."/>
            <person name="Argimon S."/>
            <person name="Zhang W."/>
            <person name="Yang X."/>
            <person name="Jeffery I.B."/>
            <person name="Cooney J.C."/>
            <person name="Kagawa T.F."/>
            <person name="Liu W."/>
            <person name="Song Y."/>
            <person name="Salvetti E."/>
            <person name="Wrobel A."/>
            <person name="Rasinkangas P."/>
            <person name="Parkhill J."/>
            <person name="Rea M.C."/>
            <person name="O'Sullivan O."/>
            <person name="Ritari J."/>
            <person name="Douillard F.P."/>
            <person name="Paul Ross R."/>
            <person name="Yang R."/>
            <person name="Briner A.E."/>
            <person name="Felis G.E."/>
            <person name="de Vos W.M."/>
            <person name="Barrangou R."/>
            <person name="Klaenhammer T.R."/>
            <person name="Caufield P.W."/>
            <person name="Cui Y."/>
            <person name="Zhang H."/>
            <person name="O'Toole P.W."/>
        </authorList>
    </citation>
    <scope>NUCLEOTIDE SEQUENCE [LARGE SCALE GENOMIC DNA]</scope>
    <source>
        <strain evidence="5 6">DSM 20190</strain>
    </source>
</reference>
<dbReference type="OrthoDB" id="9805159at2"/>
<keyword evidence="2" id="KW-0378">Hydrolase</keyword>
<dbReference type="RefSeq" id="WP_022791502.1">
    <property type="nucleotide sequence ID" value="NZ_ATUU01000002.1"/>
</dbReference>
<keyword evidence="3" id="KW-0326">Glycosidase</keyword>
<dbReference type="STRING" id="1123500.GCA_000420365_00727"/>
<evidence type="ECO:0000256" key="2">
    <source>
        <dbReference type="ARBA" id="ARBA00022801"/>
    </source>
</evidence>
<dbReference type="SUPFAM" id="SSF51011">
    <property type="entry name" value="Glycosyl hydrolase domain"/>
    <property type="match status" value="1"/>
</dbReference>
<evidence type="ECO:0000256" key="3">
    <source>
        <dbReference type="ARBA" id="ARBA00023295"/>
    </source>
</evidence>
<sequence>MEMQVANEWWQNEVIYQIYPMSFQDSNGDGIGDIPGIISRLDYLAEMGITMIWLSPVYQSPMVDNGYDISNYQAVNPIFGTLEDLEELIRQAQVRHIKIMLDLVVNHTSDQHPWFKAALADPKSKYHDYYIFKPGQGVGGEKAPNNWRSNFGNGSSWTKVSDRNEWYHHVFSPQQPDLNWENPALRQAIYDMITWWLKKGIAGFRVDAITFIKKDQDFADITPDGNDGLGKVKRKAENRPGIADFLQELNATTFAPYGAVTVGEASGVPYEEYDEFIGANGYFSMIFDFHYADIDIYSGSEMYKQRPWSIKEWRDRIFKSQLAIQKVGWGANFLENHDQPRSVSKFIKDPVWRNYYGATSLGVLYFFLRGTPFIYQGEEIGMENASRQGMNEFNDISTHNNYDRARAEGWSADEALAAVNKRSRDNARTPMQWNASPQCGFTTGIPWLAPAGNQPEHNVLDEQVDQRSTLNFYKAMIQLHYHSRWATTLTTGMFEPVLDTPDSVIAYRRVDREHDLLIMVNLSSQVQAINVEGGPILLTNWDPTLVKPGILQPYQALVMERKHG</sequence>
<dbReference type="SMART" id="SM00642">
    <property type="entry name" value="Aamy"/>
    <property type="match status" value="1"/>
</dbReference>
<dbReference type="InterPro" id="IPR017853">
    <property type="entry name" value="GH"/>
</dbReference>
<dbReference type="SUPFAM" id="SSF51445">
    <property type="entry name" value="(Trans)glycosidases"/>
    <property type="match status" value="1"/>
</dbReference>
<dbReference type="GO" id="GO:0004556">
    <property type="term" value="F:alpha-amylase activity"/>
    <property type="evidence" value="ECO:0007669"/>
    <property type="project" value="TreeGrafter"/>
</dbReference>
<dbReference type="eggNOG" id="COG0366">
    <property type="taxonomic scope" value="Bacteria"/>
</dbReference>
<dbReference type="InterPro" id="IPR045857">
    <property type="entry name" value="O16G_dom_2"/>
</dbReference>
<evidence type="ECO:0000313" key="5">
    <source>
        <dbReference type="EMBL" id="KRN32351.1"/>
    </source>
</evidence>
<comment type="caution">
    <text evidence="5">The sequence shown here is derived from an EMBL/GenBank/DDBJ whole genome shotgun (WGS) entry which is preliminary data.</text>
</comment>